<comment type="caution">
    <text evidence="1">The sequence shown here is derived from an EMBL/GenBank/DDBJ whole genome shotgun (WGS) entry which is preliminary data.</text>
</comment>
<accession>A0ABT5K5W6</accession>
<organism evidence="1 2">
    <name type="scientific">Janthinobacterium fluminis</name>
    <dbReference type="NCBI Taxonomy" id="2987524"/>
    <lineage>
        <taxon>Bacteria</taxon>
        <taxon>Pseudomonadati</taxon>
        <taxon>Pseudomonadota</taxon>
        <taxon>Betaproteobacteria</taxon>
        <taxon>Burkholderiales</taxon>
        <taxon>Oxalobacteraceae</taxon>
        <taxon>Janthinobacterium</taxon>
    </lineage>
</organism>
<evidence type="ECO:0000313" key="2">
    <source>
        <dbReference type="Proteomes" id="UP001221208"/>
    </source>
</evidence>
<dbReference type="Proteomes" id="UP001221208">
    <property type="component" value="Unassembled WGS sequence"/>
</dbReference>
<proteinExistence type="predicted"/>
<keyword evidence="2" id="KW-1185">Reference proteome</keyword>
<dbReference type="EMBL" id="JAQQXR010000012">
    <property type="protein sequence ID" value="MDC8760324.1"/>
    <property type="molecule type" value="Genomic_DNA"/>
</dbReference>
<evidence type="ECO:0000313" key="1">
    <source>
        <dbReference type="EMBL" id="MDC8760324.1"/>
    </source>
</evidence>
<name>A0ABT5K5W6_9BURK</name>
<sequence length="165" mass="18339">MTNTEKILNALRAVNWAAAPQPADHKDLEGTTAYLQMYARFILENQQASNQGVTPFASPLQVLGVQDVHVQQSIADEGQKLAGQSPLSYDKVFVMRALEWAALCESGHPSTIGREAMFDPLIGLVINRVPAMVRKGHWVVDESMYPLLDWVNRYGKQLNSACEQN</sequence>
<protein>
    <submittedName>
        <fullName evidence="1">Uncharacterized protein</fullName>
    </submittedName>
</protein>
<reference evidence="1 2" key="1">
    <citation type="submission" date="2022-10" db="EMBL/GenBank/DDBJ databases">
        <title>Janthinobacterium sp. hw3 Genome sequencing.</title>
        <authorList>
            <person name="Park S."/>
        </authorList>
    </citation>
    <scope>NUCLEOTIDE SEQUENCE [LARGE SCALE GENOMIC DNA]</scope>
    <source>
        <strain evidence="2">hw3</strain>
    </source>
</reference>
<dbReference type="RefSeq" id="WP_273674050.1">
    <property type="nucleotide sequence ID" value="NZ_JAQQXR010000012.1"/>
</dbReference>
<gene>
    <name evidence="1" type="ORF">OIK44_22285</name>
</gene>